<evidence type="ECO:0000313" key="4">
    <source>
        <dbReference type="Proteomes" id="UP000242763"/>
    </source>
</evidence>
<gene>
    <name evidence="3" type="ORF">SAMN03080618_02544</name>
</gene>
<accession>A0A1I3Q689</accession>
<feature type="chain" id="PRO_5017390197" evidence="2">
    <location>
        <begin position="24"/>
        <end position="325"/>
    </location>
</feature>
<evidence type="ECO:0000313" key="3">
    <source>
        <dbReference type="EMBL" id="SFJ29190.1"/>
    </source>
</evidence>
<dbReference type="PANTHER" id="PTHR42928">
    <property type="entry name" value="TRICARBOXYLATE-BINDING PROTEIN"/>
    <property type="match status" value="1"/>
</dbReference>
<dbReference type="OrthoDB" id="8443386at2"/>
<feature type="signal peptide" evidence="2">
    <location>
        <begin position="1"/>
        <end position="23"/>
    </location>
</feature>
<dbReference type="Gene3D" id="3.40.190.150">
    <property type="entry name" value="Bordetella uptake gene, domain 1"/>
    <property type="match status" value="1"/>
</dbReference>
<evidence type="ECO:0000256" key="2">
    <source>
        <dbReference type="SAM" id="SignalP"/>
    </source>
</evidence>
<dbReference type="Proteomes" id="UP000242763">
    <property type="component" value="Unassembled WGS sequence"/>
</dbReference>
<name>A0A1I3Q689_9HYPH</name>
<comment type="similarity">
    <text evidence="1">Belongs to the UPF0065 (bug) family.</text>
</comment>
<dbReference type="Pfam" id="PF03401">
    <property type="entry name" value="TctC"/>
    <property type="match status" value="1"/>
</dbReference>
<organism evidence="3 4">
    <name type="scientific">Aquamicrobium aerolatum DSM 21857</name>
    <dbReference type="NCBI Taxonomy" id="1121003"/>
    <lineage>
        <taxon>Bacteria</taxon>
        <taxon>Pseudomonadati</taxon>
        <taxon>Pseudomonadota</taxon>
        <taxon>Alphaproteobacteria</taxon>
        <taxon>Hyphomicrobiales</taxon>
        <taxon>Phyllobacteriaceae</taxon>
        <taxon>Aerobium</taxon>
    </lineage>
</organism>
<keyword evidence="4" id="KW-1185">Reference proteome</keyword>
<dbReference type="SUPFAM" id="SSF53850">
    <property type="entry name" value="Periplasmic binding protein-like II"/>
    <property type="match status" value="1"/>
</dbReference>
<dbReference type="EMBL" id="FORF01000014">
    <property type="protein sequence ID" value="SFJ29190.1"/>
    <property type="molecule type" value="Genomic_DNA"/>
</dbReference>
<dbReference type="PIRSF" id="PIRSF017082">
    <property type="entry name" value="YflP"/>
    <property type="match status" value="1"/>
</dbReference>
<dbReference type="InterPro" id="IPR042100">
    <property type="entry name" value="Bug_dom1"/>
</dbReference>
<keyword evidence="3" id="KW-0675">Receptor</keyword>
<dbReference type="RefSeq" id="WP_091522910.1">
    <property type="nucleotide sequence ID" value="NZ_FORF01000014.1"/>
</dbReference>
<protein>
    <submittedName>
        <fullName evidence="3">Tripartite-type tricarboxylate transporter, receptor component TctC</fullName>
    </submittedName>
</protein>
<dbReference type="AlphaFoldDB" id="A0A1I3Q689"/>
<dbReference type="STRING" id="1121003.SAMN03080618_02544"/>
<sequence>MKKMITALGLGTALAFASQSASAQSFPTQPITIVVPFSAGGPTDTVTRLVAQAMGQDLGQQVVVENVGGAGGTLGAARVAHAEPNGYTLLLHHIGMATTATLYRELPYNALEDFAHVGLVTEVPMVMVGRRDLEADTMAEVIAYVREKGEDVMYANAGIGAASHLCGLLFMNALETQMTTVPYQGTGPALTDLMGGQVDLMCDQTTNTTNQIRDGSIKAFGVTVPERLESLPDVPTASESGLEGFEVTIWHGVYAPKGTPEDVVNRLSQSLKIALKDPTVVERFADLGTAPSPEADATPAALRAKVQSEIDLWRPIIEAAGVYAN</sequence>
<dbReference type="PANTHER" id="PTHR42928:SF5">
    <property type="entry name" value="BLR1237 PROTEIN"/>
    <property type="match status" value="1"/>
</dbReference>
<dbReference type="Gene3D" id="3.40.190.10">
    <property type="entry name" value="Periplasmic binding protein-like II"/>
    <property type="match status" value="1"/>
</dbReference>
<evidence type="ECO:0000256" key="1">
    <source>
        <dbReference type="ARBA" id="ARBA00006987"/>
    </source>
</evidence>
<dbReference type="InterPro" id="IPR005064">
    <property type="entry name" value="BUG"/>
</dbReference>
<keyword evidence="2" id="KW-0732">Signal</keyword>
<reference evidence="4" key="1">
    <citation type="submission" date="2016-10" db="EMBL/GenBank/DDBJ databases">
        <authorList>
            <person name="Varghese N."/>
            <person name="Submissions S."/>
        </authorList>
    </citation>
    <scope>NUCLEOTIDE SEQUENCE [LARGE SCALE GENOMIC DNA]</scope>
    <source>
        <strain evidence="4">DSM 21857</strain>
    </source>
</reference>
<proteinExistence type="inferred from homology"/>